<sequence length="57" mass="6878">KLFNKFFKKQQKKVEDTWDCGDEKSFQENQSSLLTNKEEEISFLCLLIENENQFEVE</sequence>
<feature type="non-terminal residue" evidence="1">
    <location>
        <position position="1"/>
    </location>
</feature>
<organism evidence="1 2">
    <name type="scientific">Dentiscutata heterogama</name>
    <dbReference type="NCBI Taxonomy" id="1316150"/>
    <lineage>
        <taxon>Eukaryota</taxon>
        <taxon>Fungi</taxon>
        <taxon>Fungi incertae sedis</taxon>
        <taxon>Mucoromycota</taxon>
        <taxon>Glomeromycotina</taxon>
        <taxon>Glomeromycetes</taxon>
        <taxon>Diversisporales</taxon>
        <taxon>Gigasporaceae</taxon>
        <taxon>Dentiscutata</taxon>
    </lineage>
</organism>
<feature type="non-terminal residue" evidence="1">
    <location>
        <position position="57"/>
    </location>
</feature>
<evidence type="ECO:0000313" key="2">
    <source>
        <dbReference type="Proteomes" id="UP000789702"/>
    </source>
</evidence>
<accession>A0ACA9QCK4</accession>
<dbReference type="Proteomes" id="UP000789702">
    <property type="component" value="Unassembled WGS sequence"/>
</dbReference>
<gene>
    <name evidence="1" type="ORF">DHETER_LOCUS14305</name>
</gene>
<keyword evidence="2" id="KW-1185">Reference proteome</keyword>
<reference evidence="1" key="1">
    <citation type="submission" date="2021-06" db="EMBL/GenBank/DDBJ databases">
        <authorList>
            <person name="Kallberg Y."/>
            <person name="Tangrot J."/>
            <person name="Rosling A."/>
        </authorList>
    </citation>
    <scope>NUCLEOTIDE SEQUENCE</scope>
    <source>
        <strain evidence="1">IL203A</strain>
    </source>
</reference>
<evidence type="ECO:0000313" key="1">
    <source>
        <dbReference type="EMBL" id="CAG8745316.1"/>
    </source>
</evidence>
<name>A0ACA9QCK4_9GLOM</name>
<protein>
    <submittedName>
        <fullName evidence="1">15876_t:CDS:1</fullName>
    </submittedName>
</protein>
<dbReference type="EMBL" id="CAJVPU010043240">
    <property type="protein sequence ID" value="CAG8745316.1"/>
    <property type="molecule type" value="Genomic_DNA"/>
</dbReference>
<comment type="caution">
    <text evidence="1">The sequence shown here is derived from an EMBL/GenBank/DDBJ whole genome shotgun (WGS) entry which is preliminary data.</text>
</comment>
<proteinExistence type="predicted"/>